<dbReference type="EMBL" id="VENP01000001">
    <property type="protein sequence ID" value="TNU77222.1"/>
    <property type="molecule type" value="Genomic_DNA"/>
</dbReference>
<organism evidence="1 2">
    <name type="scientific">Miniimonas arenae</name>
    <dbReference type="NCBI Taxonomy" id="676201"/>
    <lineage>
        <taxon>Bacteria</taxon>
        <taxon>Bacillati</taxon>
        <taxon>Actinomycetota</taxon>
        <taxon>Actinomycetes</taxon>
        <taxon>Micrococcales</taxon>
        <taxon>Beutenbergiaceae</taxon>
        <taxon>Miniimonas</taxon>
    </lineage>
</organism>
<reference evidence="1 2" key="1">
    <citation type="submission" date="2019-06" db="EMBL/GenBank/DDBJ databases">
        <title>Draft genome sequence of Miniimonas arenae KCTC 19750T isolated from sea sand.</title>
        <authorList>
            <person name="Park S.-J."/>
        </authorList>
    </citation>
    <scope>NUCLEOTIDE SEQUENCE [LARGE SCALE GENOMIC DNA]</scope>
    <source>
        <strain evidence="1 2">KCTC 19750</strain>
    </source>
</reference>
<dbReference type="RefSeq" id="WP_139985288.1">
    <property type="nucleotide sequence ID" value="NZ_VENP01000001.1"/>
</dbReference>
<protein>
    <submittedName>
        <fullName evidence="1">Uncharacterized protein</fullName>
    </submittedName>
</protein>
<dbReference type="Proteomes" id="UP000313849">
    <property type="component" value="Unassembled WGS sequence"/>
</dbReference>
<comment type="caution">
    <text evidence="1">The sequence shown here is derived from an EMBL/GenBank/DDBJ whole genome shotgun (WGS) entry which is preliminary data.</text>
</comment>
<name>A0A5C5BHQ9_9MICO</name>
<sequence length="289" mass="29987">MIVRPIHRTSELARWRELAVALGGVVTHESDGWIELTYGSGALALHHAEAGAPDDGVTDLRLLVEEDSLPALERRLGPALATHGARLERRVMGHGEELRVIAADGAVVTFDPVLAPAAEPPAAHSPADPAPAGPTPTTAVQAIWYTPVVQEAADLLETLGLRRRIASDSGGWVDLRADGGGLAAVHAGRTVGTELAFEIAGPGAVGDAGAGDGDGGLLHELHARLTASGHDAALIDESYGVTLRVANPDAPDDVDARIWVSEWQGELYGYTVAHDDGAVDDAEHETAAG</sequence>
<dbReference type="AlphaFoldDB" id="A0A5C5BHQ9"/>
<gene>
    <name evidence="1" type="ORF">FH969_00090</name>
</gene>
<accession>A0A5C5BHQ9</accession>
<proteinExistence type="predicted"/>
<evidence type="ECO:0000313" key="1">
    <source>
        <dbReference type="EMBL" id="TNU77222.1"/>
    </source>
</evidence>
<keyword evidence="2" id="KW-1185">Reference proteome</keyword>
<evidence type="ECO:0000313" key="2">
    <source>
        <dbReference type="Proteomes" id="UP000313849"/>
    </source>
</evidence>
<dbReference type="OrthoDB" id="3296095at2"/>